<geneLocation type="plasmid" evidence="1 2">
    <name>unnamed2</name>
</geneLocation>
<dbReference type="Proteomes" id="UP001239169">
    <property type="component" value="Plasmid unnamed2"/>
</dbReference>
<keyword evidence="1" id="KW-0614">Plasmid</keyword>
<dbReference type="EMBL" id="CP124687">
    <property type="protein sequence ID" value="WGX77441.1"/>
    <property type="molecule type" value="Genomic_DNA"/>
</dbReference>
<protein>
    <submittedName>
        <fullName evidence="1">DUF2213 domain-containing protein</fullName>
    </submittedName>
</protein>
<accession>A0ABY8R7A5</accession>
<proteinExistence type="predicted"/>
<name>A0ABY8R7A5_PARBF</name>
<sequence length="155" mass="17057">MMKRVQRFDTVKMKARFDENGFLVDTPIVARIGAQTYQTPTGPRVEFRPRSEVFDAESLASYQGKPITLGHKMVNAQNAKGLVVGSCSGAGKEEGIGVLVPVMIYDGESIEQAKKRVAAELSVGYTSVDIDRKGWAITQLANIISTKTYRKTSKR</sequence>
<dbReference type="InterPro" id="IPR016913">
    <property type="entry name" value="UCP029215"/>
</dbReference>
<gene>
    <name evidence="1" type="ORF">QJS64_19765</name>
</gene>
<evidence type="ECO:0000313" key="2">
    <source>
        <dbReference type="Proteomes" id="UP001239169"/>
    </source>
</evidence>
<keyword evidence="2" id="KW-1185">Reference proteome</keyword>
<evidence type="ECO:0000313" key="1">
    <source>
        <dbReference type="EMBL" id="WGX77441.1"/>
    </source>
</evidence>
<dbReference type="Pfam" id="PF09979">
    <property type="entry name" value="DUF2213"/>
    <property type="match status" value="1"/>
</dbReference>
<reference evidence="1 2" key="1">
    <citation type="submission" date="2023-04" db="EMBL/GenBank/DDBJ databases">
        <title>Bacteria Genome Submission.</title>
        <authorList>
            <person name="Isaac P."/>
        </authorList>
    </citation>
    <scope>NUCLEOTIDE SEQUENCE [LARGE SCALE GENOMIC DNA]</scope>
    <source>
        <strain evidence="1 2">SampleS7P1</strain>
        <plasmid evidence="1 2">unnamed2</plasmid>
    </source>
</reference>
<organism evidence="1 2">
    <name type="scientific">Paraclostridium bifermentans</name>
    <name type="common">Clostridium bifermentans</name>
    <dbReference type="NCBI Taxonomy" id="1490"/>
    <lineage>
        <taxon>Bacteria</taxon>
        <taxon>Bacillati</taxon>
        <taxon>Bacillota</taxon>
        <taxon>Clostridia</taxon>
        <taxon>Peptostreptococcales</taxon>
        <taxon>Peptostreptococcaceae</taxon>
        <taxon>Paraclostridium</taxon>
    </lineage>
</organism>